<comment type="cofactor">
    <cofactor evidence="1">
        <name>pyridoxal 5'-phosphate</name>
        <dbReference type="ChEBI" id="CHEBI:597326"/>
    </cofactor>
</comment>
<protein>
    <submittedName>
        <fullName evidence="5">UDP-4-amino-4-deoxy-L-arabinose--oxoglutarate aminotransferase</fullName>
        <ecNumber evidence="5">2.6.1.87</ecNumber>
    </submittedName>
</protein>
<name>A0A811T4E5_9EURY</name>
<dbReference type="GO" id="GO:0030170">
    <property type="term" value="F:pyridoxal phosphate binding"/>
    <property type="evidence" value="ECO:0007669"/>
    <property type="project" value="TreeGrafter"/>
</dbReference>
<organism evidence="5 6">
    <name type="scientific">Candidatus Argoarchaeum ethanivorans</name>
    <dbReference type="NCBI Taxonomy" id="2608793"/>
    <lineage>
        <taxon>Archaea</taxon>
        <taxon>Methanobacteriati</taxon>
        <taxon>Methanobacteriota</taxon>
        <taxon>Stenosarchaea group</taxon>
        <taxon>Methanomicrobia</taxon>
        <taxon>Methanosarcinales</taxon>
        <taxon>Methanosarcinales incertae sedis</taxon>
        <taxon>GOM Arc I cluster</taxon>
        <taxon>Candidatus Argoarchaeum</taxon>
    </lineage>
</organism>
<dbReference type="EMBL" id="CAJHIN010000001">
    <property type="protein sequence ID" value="CAD6490162.1"/>
    <property type="molecule type" value="Genomic_DNA"/>
</dbReference>
<dbReference type="Gene3D" id="3.40.640.10">
    <property type="entry name" value="Type I PLP-dependent aspartate aminotransferase-like (Major domain)"/>
    <property type="match status" value="1"/>
</dbReference>
<dbReference type="GO" id="GO:0000271">
    <property type="term" value="P:polysaccharide biosynthetic process"/>
    <property type="evidence" value="ECO:0007669"/>
    <property type="project" value="TreeGrafter"/>
</dbReference>
<evidence type="ECO:0000256" key="3">
    <source>
        <dbReference type="ARBA" id="ARBA00037999"/>
    </source>
</evidence>
<dbReference type="Gene3D" id="2.30.30.110">
    <property type="match status" value="1"/>
</dbReference>
<dbReference type="SUPFAM" id="SSF50118">
    <property type="entry name" value="Cell growth inhibitor/plasmid maintenance toxic component"/>
    <property type="match status" value="1"/>
</dbReference>
<dbReference type="PANTHER" id="PTHR30244">
    <property type="entry name" value="TRANSAMINASE"/>
    <property type="match status" value="1"/>
</dbReference>
<dbReference type="GO" id="GO:0003677">
    <property type="term" value="F:DNA binding"/>
    <property type="evidence" value="ECO:0007669"/>
    <property type="project" value="InterPro"/>
</dbReference>
<gene>
    <name evidence="5" type="primary">arnB</name>
    <name evidence="5" type="ORF">KFBDDELM_00040</name>
</gene>
<dbReference type="AlphaFoldDB" id="A0A811T4E5"/>
<comment type="caution">
    <text evidence="5">The sequence shown here is derived from an EMBL/GenBank/DDBJ whole genome shotgun (WGS) entry which is preliminary data.</text>
</comment>
<dbReference type="InterPro" id="IPR015421">
    <property type="entry name" value="PyrdxlP-dep_Trfase_major"/>
</dbReference>
<reference evidence="5" key="1">
    <citation type="submission" date="2020-10" db="EMBL/GenBank/DDBJ databases">
        <authorList>
            <person name="Hahn C.J."/>
            <person name="Laso-Perez R."/>
            <person name="Vulcano F."/>
            <person name="Vaziourakis K.-M."/>
            <person name="Stokke R."/>
            <person name="Steen I.H."/>
            <person name="Teske A."/>
            <person name="Boetius A."/>
            <person name="Liebeke M."/>
            <person name="Amann R."/>
            <person name="Knittel K."/>
        </authorList>
    </citation>
    <scope>NUCLEOTIDE SEQUENCE</scope>
    <source>
        <strain evidence="5">Gfbio:e3339647-f889-4370-9287-4fb5cb688e4c:AG392E03_GoMArc1</strain>
    </source>
</reference>
<dbReference type="Gene3D" id="3.90.1150.10">
    <property type="entry name" value="Aspartate Aminotransferase, domain 1"/>
    <property type="match status" value="1"/>
</dbReference>
<dbReference type="NCBIfam" id="NF011936">
    <property type="entry name" value="PRK15407.1"/>
    <property type="match status" value="1"/>
</dbReference>
<dbReference type="Proteomes" id="UP000606624">
    <property type="component" value="Unassembled WGS sequence"/>
</dbReference>
<proteinExistence type="inferred from homology"/>
<accession>A0A811T4E5</accession>
<dbReference type="CDD" id="cd00616">
    <property type="entry name" value="AHBA_syn"/>
    <property type="match status" value="1"/>
</dbReference>
<evidence type="ECO:0000256" key="1">
    <source>
        <dbReference type="ARBA" id="ARBA00001933"/>
    </source>
</evidence>
<dbReference type="InterPro" id="IPR015422">
    <property type="entry name" value="PyrdxlP-dep_Trfase_small"/>
</dbReference>
<sequence>MNWNIAVGDIFVYLVPFTDKVMEKPRPVLVVSGPNSKGDIMVLVGSSKIRQWNEPWQMVIQQDDLREGRLDDATVFPCSKQLVVSPKLFSTKIGSLRPEKIEKTLRMIAAHQTETFYKTVHKPVQHKEFIQGKNHIPYAGRVYDEKEMISLVDSALDFWLTAGRFAKQFEAEFARFLGVKHCIIANSGSSANLLAISALTSPKLGERRLKPDDEVITVAAAFPTTINPIIQNNLVPVFLDVDIGTYNIQVDKIEDALSEKTKAIFLAHTLGNSFDLDKILEICEEYNLWLIEDNCDALGSKYNGKYTGTFGDIATFSFYPPHHITMGEGGALVTNDAQLKRLIESFRDWGRDCWCEPGHDNTCGKRFGWQLGTLPFGYDHKYIYSHIGYNLKVTDMQAAVGVEQLKKLPDFIRARKRNWRLLYEGLKKYEDYFILPKAADNSDPSWFGFLLTVKENAPFSRNEIANYLEENNIATRLLFSGNIIQHPGFENVRYRVYNNLGNTDFIMNNTFWIGVYPGLTDEMIDYILKKFDEFLGGGHK</sequence>
<dbReference type="GO" id="GO:0099620">
    <property type="term" value="F:UDP-4-amino-4-deoxy-L-arabinose aminotransferase"/>
    <property type="evidence" value="ECO:0007669"/>
    <property type="project" value="UniProtKB-EC"/>
</dbReference>
<dbReference type="InterPro" id="IPR015424">
    <property type="entry name" value="PyrdxlP-dep_Trfase"/>
</dbReference>
<evidence type="ECO:0000256" key="4">
    <source>
        <dbReference type="RuleBase" id="RU004508"/>
    </source>
</evidence>
<dbReference type="InterPro" id="IPR011067">
    <property type="entry name" value="Plasmid_toxin/cell-grow_inhib"/>
</dbReference>
<keyword evidence="2 4" id="KW-0663">Pyridoxal phosphate</keyword>
<dbReference type="InterPro" id="IPR000653">
    <property type="entry name" value="DegT/StrS_aminotransferase"/>
</dbReference>
<dbReference type="PANTHER" id="PTHR30244:SF34">
    <property type="entry name" value="DTDP-4-AMINO-4,6-DIDEOXYGALACTOSE TRANSAMINASE"/>
    <property type="match status" value="1"/>
</dbReference>
<dbReference type="SUPFAM" id="SSF53383">
    <property type="entry name" value="PLP-dependent transferases"/>
    <property type="match status" value="1"/>
</dbReference>
<dbReference type="FunFam" id="3.40.640.10:FF:000079">
    <property type="entry name" value="LPS biosynthesis protein"/>
    <property type="match status" value="1"/>
</dbReference>
<evidence type="ECO:0000313" key="5">
    <source>
        <dbReference type="EMBL" id="CAD6490162.1"/>
    </source>
</evidence>
<keyword evidence="5" id="KW-0808">Transferase</keyword>
<dbReference type="Pfam" id="PF02452">
    <property type="entry name" value="PemK_toxin"/>
    <property type="match status" value="1"/>
</dbReference>
<comment type="similarity">
    <text evidence="3 4">Belongs to the DegT/DnrJ/EryC1 family.</text>
</comment>
<evidence type="ECO:0000313" key="6">
    <source>
        <dbReference type="Proteomes" id="UP000606624"/>
    </source>
</evidence>
<evidence type="ECO:0000256" key="2">
    <source>
        <dbReference type="ARBA" id="ARBA00022898"/>
    </source>
</evidence>
<dbReference type="InterPro" id="IPR003477">
    <property type="entry name" value="PemK-like"/>
</dbReference>
<keyword evidence="5" id="KW-0032">Aminotransferase</keyword>
<dbReference type="Pfam" id="PF01041">
    <property type="entry name" value="DegT_DnrJ_EryC1"/>
    <property type="match status" value="1"/>
</dbReference>
<dbReference type="EC" id="2.6.1.87" evidence="5"/>